<dbReference type="InterPro" id="IPR050300">
    <property type="entry name" value="GDXG_lipolytic_enzyme"/>
</dbReference>
<dbReference type="SUPFAM" id="SSF53474">
    <property type="entry name" value="alpha/beta-Hydrolases"/>
    <property type="match status" value="1"/>
</dbReference>
<evidence type="ECO:0000313" key="5">
    <source>
        <dbReference type="Proteomes" id="UP000732399"/>
    </source>
</evidence>
<feature type="domain" description="Alpha/beta hydrolase fold-3" evidence="3">
    <location>
        <begin position="85"/>
        <end position="286"/>
    </location>
</feature>
<proteinExistence type="inferred from homology"/>
<dbReference type="PROSITE" id="PS01173">
    <property type="entry name" value="LIPASE_GDXG_HIS"/>
    <property type="match status" value="1"/>
</dbReference>
<sequence>MTGIDTHFQRMLAEEAEIARKQPRLPVGGLPVQMVRAGYKARRHQQDLSPPDDVDALDLQVLGGAGHRPARLYTPRTAEPRSALLVYFHGGGFVLGDLDTHDGHCRRLAAGADLRVLAIDYRLAPENPFPAAHDDALAATLWAFEHAADLGADPTLIAVGGDSAGGNLAASVACSLDEERGCRLALQLLLYPVIWPEEETASRRDLDGPVLTRDALAWFDACLAARGHAQSGRALLGGRTSRTPALVVTAGHDPLKDEGRAFAEHLARTGVAVEHVEFPAMIHDFFLMPDVSPAVGTVVSETTEALRRALARPHTGSDR</sequence>
<organism evidence="4 5">
    <name type="scientific">Sphingomonas corticis</name>
    <dbReference type="NCBI Taxonomy" id="2722791"/>
    <lineage>
        <taxon>Bacteria</taxon>
        <taxon>Pseudomonadati</taxon>
        <taxon>Pseudomonadota</taxon>
        <taxon>Alphaproteobacteria</taxon>
        <taxon>Sphingomonadales</taxon>
        <taxon>Sphingomonadaceae</taxon>
        <taxon>Sphingomonas</taxon>
    </lineage>
</organism>
<dbReference type="InterPro" id="IPR002168">
    <property type="entry name" value="Lipase_GDXG_HIS_AS"/>
</dbReference>
<dbReference type="GO" id="GO:0016787">
    <property type="term" value="F:hydrolase activity"/>
    <property type="evidence" value="ECO:0007669"/>
    <property type="project" value="UniProtKB-KW"/>
</dbReference>
<accession>A0ABX1CPY5</accession>
<comment type="similarity">
    <text evidence="1">Belongs to the 'GDXG' lipolytic enzyme family.</text>
</comment>
<dbReference type="InterPro" id="IPR029058">
    <property type="entry name" value="AB_hydrolase_fold"/>
</dbReference>
<dbReference type="InterPro" id="IPR013094">
    <property type="entry name" value="AB_hydrolase_3"/>
</dbReference>
<keyword evidence="5" id="KW-1185">Reference proteome</keyword>
<reference evidence="4 5" key="1">
    <citation type="submission" date="2020-03" db="EMBL/GenBank/DDBJ databases">
        <authorList>
            <person name="Wang L."/>
            <person name="He N."/>
            <person name="Li Y."/>
            <person name="Fang Y."/>
            <person name="Zhang F."/>
        </authorList>
    </citation>
    <scope>NUCLEOTIDE SEQUENCE [LARGE SCALE GENOMIC DNA]</scope>
    <source>
        <strain evidence="4 5">36D10-4-7</strain>
    </source>
</reference>
<dbReference type="PANTHER" id="PTHR48081">
    <property type="entry name" value="AB HYDROLASE SUPERFAMILY PROTEIN C4A8.06C"/>
    <property type="match status" value="1"/>
</dbReference>
<comment type="caution">
    <text evidence="4">The sequence shown here is derived from an EMBL/GenBank/DDBJ whole genome shotgun (WGS) entry which is preliminary data.</text>
</comment>
<evidence type="ECO:0000259" key="3">
    <source>
        <dbReference type="Pfam" id="PF07859"/>
    </source>
</evidence>
<dbReference type="EMBL" id="JAAVJH010000012">
    <property type="protein sequence ID" value="NJR80010.1"/>
    <property type="molecule type" value="Genomic_DNA"/>
</dbReference>
<dbReference type="Proteomes" id="UP000732399">
    <property type="component" value="Unassembled WGS sequence"/>
</dbReference>
<dbReference type="Gene3D" id="3.40.50.1820">
    <property type="entry name" value="alpha/beta hydrolase"/>
    <property type="match status" value="1"/>
</dbReference>
<dbReference type="RefSeq" id="WP_168135571.1">
    <property type="nucleotide sequence ID" value="NZ_JAAVJH010000012.1"/>
</dbReference>
<dbReference type="Pfam" id="PF07859">
    <property type="entry name" value="Abhydrolase_3"/>
    <property type="match status" value="1"/>
</dbReference>
<evidence type="ECO:0000313" key="4">
    <source>
        <dbReference type="EMBL" id="NJR80010.1"/>
    </source>
</evidence>
<protein>
    <submittedName>
        <fullName evidence="4">Alpha/beta hydrolase</fullName>
    </submittedName>
</protein>
<evidence type="ECO:0000256" key="2">
    <source>
        <dbReference type="ARBA" id="ARBA00022801"/>
    </source>
</evidence>
<name>A0ABX1CPY5_9SPHN</name>
<dbReference type="PANTHER" id="PTHR48081:SF8">
    <property type="entry name" value="ALPHA_BETA HYDROLASE FOLD-3 DOMAIN-CONTAINING PROTEIN-RELATED"/>
    <property type="match status" value="1"/>
</dbReference>
<gene>
    <name evidence="4" type="ORF">HBH26_15610</name>
</gene>
<evidence type="ECO:0000256" key="1">
    <source>
        <dbReference type="ARBA" id="ARBA00010515"/>
    </source>
</evidence>
<keyword evidence="2 4" id="KW-0378">Hydrolase</keyword>